<dbReference type="EMBL" id="BAABJE010000014">
    <property type="protein sequence ID" value="GAA4798127.1"/>
    <property type="molecule type" value="Genomic_DNA"/>
</dbReference>
<dbReference type="Pfam" id="PF13508">
    <property type="entry name" value="Acetyltransf_7"/>
    <property type="match status" value="1"/>
</dbReference>
<name>A0ABP9BN99_9GAMM</name>
<reference evidence="3" key="1">
    <citation type="journal article" date="2019" name="Int. J. Syst. Evol. Microbiol.">
        <title>The Global Catalogue of Microorganisms (GCM) 10K type strain sequencing project: providing services to taxonomists for standard genome sequencing and annotation.</title>
        <authorList>
            <consortium name="The Broad Institute Genomics Platform"/>
            <consortium name="The Broad Institute Genome Sequencing Center for Infectious Disease"/>
            <person name="Wu L."/>
            <person name="Ma J."/>
        </authorList>
    </citation>
    <scope>NUCLEOTIDE SEQUENCE [LARGE SCALE GENOMIC DNA]</scope>
    <source>
        <strain evidence="3">JCM 18204</strain>
    </source>
</reference>
<accession>A0ABP9BN99</accession>
<dbReference type="CDD" id="cd04301">
    <property type="entry name" value="NAT_SF"/>
    <property type="match status" value="1"/>
</dbReference>
<evidence type="ECO:0000259" key="1">
    <source>
        <dbReference type="PROSITE" id="PS51186"/>
    </source>
</evidence>
<dbReference type="InterPro" id="IPR000182">
    <property type="entry name" value="GNAT_dom"/>
</dbReference>
<protein>
    <submittedName>
        <fullName evidence="2">GNAT family N-acetyltransferase</fullName>
    </submittedName>
</protein>
<feature type="domain" description="N-acetyltransferase" evidence="1">
    <location>
        <begin position="1"/>
        <end position="143"/>
    </location>
</feature>
<dbReference type="PANTHER" id="PTHR43233:SF1">
    <property type="entry name" value="FAMILY N-ACETYLTRANSFERASE, PUTATIVE (AFU_ORTHOLOGUE AFUA_6G03350)-RELATED"/>
    <property type="match status" value="1"/>
</dbReference>
<dbReference type="PANTHER" id="PTHR43233">
    <property type="entry name" value="FAMILY N-ACETYLTRANSFERASE, PUTATIVE (AFU_ORTHOLOGUE AFUA_6G03350)-RELATED"/>
    <property type="match status" value="1"/>
</dbReference>
<gene>
    <name evidence="2" type="ORF">GCM10023307_25190</name>
</gene>
<evidence type="ECO:0000313" key="3">
    <source>
        <dbReference type="Proteomes" id="UP001499959"/>
    </source>
</evidence>
<dbReference type="RefSeq" id="WP_345303692.1">
    <property type="nucleotide sequence ID" value="NZ_BAABJE010000014.1"/>
</dbReference>
<sequence length="144" mass="16252">MLRTSADFDDIDLALVHGFLSGESYWAADIPLETLERALRHSVCCSGHLDGIGQVAFARAVTDQATFAYLADVFVLPQHRGKGFGRAVVEALMADPRLQGLRRWHLVTRDMQRLYAGFGFEPLTQPERHMQKHDPDVYRQKARG</sequence>
<keyword evidence="3" id="KW-1185">Reference proteome</keyword>
<evidence type="ECO:0000313" key="2">
    <source>
        <dbReference type="EMBL" id="GAA4798127.1"/>
    </source>
</evidence>
<dbReference type="Gene3D" id="3.40.630.30">
    <property type="match status" value="1"/>
</dbReference>
<organism evidence="2 3">
    <name type="scientific">Lysobacter hankyongensis</name>
    <dbReference type="NCBI Taxonomy" id="1176535"/>
    <lineage>
        <taxon>Bacteria</taxon>
        <taxon>Pseudomonadati</taxon>
        <taxon>Pseudomonadota</taxon>
        <taxon>Gammaproteobacteria</taxon>
        <taxon>Lysobacterales</taxon>
        <taxon>Lysobacteraceae</taxon>
        <taxon>Lysobacter</taxon>
    </lineage>
</organism>
<comment type="caution">
    <text evidence="2">The sequence shown here is derived from an EMBL/GenBank/DDBJ whole genome shotgun (WGS) entry which is preliminary data.</text>
</comment>
<dbReference type="SUPFAM" id="SSF55729">
    <property type="entry name" value="Acyl-CoA N-acyltransferases (Nat)"/>
    <property type="match status" value="1"/>
</dbReference>
<proteinExistence type="predicted"/>
<dbReference type="PROSITE" id="PS51186">
    <property type="entry name" value="GNAT"/>
    <property type="match status" value="1"/>
</dbReference>
<dbReference type="InterPro" id="IPR016181">
    <property type="entry name" value="Acyl_CoA_acyltransferase"/>
</dbReference>
<dbReference type="Proteomes" id="UP001499959">
    <property type="component" value="Unassembled WGS sequence"/>
</dbReference>
<dbReference type="InterPro" id="IPR053144">
    <property type="entry name" value="Acetyltransferase_Butenolide"/>
</dbReference>